<dbReference type="EMBL" id="MU266384">
    <property type="protein sequence ID" value="KAH7926354.1"/>
    <property type="molecule type" value="Genomic_DNA"/>
</dbReference>
<accession>A0ACB8BKV0</accession>
<evidence type="ECO:0000313" key="1">
    <source>
        <dbReference type="EMBL" id="KAH7926354.1"/>
    </source>
</evidence>
<gene>
    <name evidence="1" type="ORF">BV22DRAFT_1194433</name>
</gene>
<protein>
    <submittedName>
        <fullName evidence="1">Uncharacterized protein</fullName>
    </submittedName>
</protein>
<organism evidence="1 2">
    <name type="scientific">Leucogyrophana mollusca</name>
    <dbReference type="NCBI Taxonomy" id="85980"/>
    <lineage>
        <taxon>Eukaryota</taxon>
        <taxon>Fungi</taxon>
        <taxon>Dikarya</taxon>
        <taxon>Basidiomycota</taxon>
        <taxon>Agaricomycotina</taxon>
        <taxon>Agaricomycetes</taxon>
        <taxon>Agaricomycetidae</taxon>
        <taxon>Boletales</taxon>
        <taxon>Boletales incertae sedis</taxon>
        <taxon>Leucogyrophana</taxon>
    </lineage>
</organism>
<sequence>MSDEYRNNGFKDSLVNDSLGNYPPPGDTTSSGGYSSVKDPSAQRGSLTTHSDTPDSATTGALQQSTTGTDLRPEIRDAKQGQDLPARRDARADEHRRGLDPYDQSSLESRPEAERVLGERFSVQ</sequence>
<reference evidence="1" key="1">
    <citation type="journal article" date="2021" name="New Phytol.">
        <title>Evolutionary innovations through gain and loss of genes in the ectomycorrhizal Boletales.</title>
        <authorList>
            <person name="Wu G."/>
            <person name="Miyauchi S."/>
            <person name="Morin E."/>
            <person name="Kuo A."/>
            <person name="Drula E."/>
            <person name="Varga T."/>
            <person name="Kohler A."/>
            <person name="Feng B."/>
            <person name="Cao Y."/>
            <person name="Lipzen A."/>
            <person name="Daum C."/>
            <person name="Hundley H."/>
            <person name="Pangilinan J."/>
            <person name="Johnson J."/>
            <person name="Barry K."/>
            <person name="LaButti K."/>
            <person name="Ng V."/>
            <person name="Ahrendt S."/>
            <person name="Min B."/>
            <person name="Choi I.G."/>
            <person name="Park H."/>
            <person name="Plett J.M."/>
            <person name="Magnuson J."/>
            <person name="Spatafora J.W."/>
            <person name="Nagy L.G."/>
            <person name="Henrissat B."/>
            <person name="Grigoriev I.V."/>
            <person name="Yang Z.L."/>
            <person name="Xu J."/>
            <person name="Martin F.M."/>
        </authorList>
    </citation>
    <scope>NUCLEOTIDE SEQUENCE</scope>
    <source>
        <strain evidence="1">KUC20120723A-06</strain>
    </source>
</reference>
<proteinExistence type="predicted"/>
<dbReference type="Proteomes" id="UP000790709">
    <property type="component" value="Unassembled WGS sequence"/>
</dbReference>
<evidence type="ECO:0000313" key="2">
    <source>
        <dbReference type="Proteomes" id="UP000790709"/>
    </source>
</evidence>
<comment type="caution">
    <text evidence="1">The sequence shown here is derived from an EMBL/GenBank/DDBJ whole genome shotgun (WGS) entry which is preliminary data.</text>
</comment>
<keyword evidence="2" id="KW-1185">Reference proteome</keyword>
<name>A0ACB8BKV0_9AGAM</name>